<accession>A0A174P315</accession>
<dbReference type="GO" id="GO:0015562">
    <property type="term" value="F:efflux transmembrane transporter activity"/>
    <property type="evidence" value="ECO:0007669"/>
    <property type="project" value="InterPro"/>
</dbReference>
<dbReference type="PANTHER" id="PTHR30203">
    <property type="entry name" value="OUTER MEMBRANE CATION EFFLUX PROTEIN"/>
    <property type="match status" value="1"/>
</dbReference>
<organism evidence="2 3">
    <name type="scientific">Bacteroides thetaiotaomicron</name>
    <dbReference type="NCBI Taxonomy" id="818"/>
    <lineage>
        <taxon>Bacteria</taxon>
        <taxon>Pseudomonadati</taxon>
        <taxon>Bacteroidota</taxon>
        <taxon>Bacteroidia</taxon>
        <taxon>Bacteroidales</taxon>
        <taxon>Bacteroidaceae</taxon>
        <taxon>Bacteroides</taxon>
    </lineage>
</organism>
<dbReference type="SUPFAM" id="SSF56954">
    <property type="entry name" value="Outer membrane efflux proteins (OEP)"/>
    <property type="match status" value="1"/>
</dbReference>
<dbReference type="Proteomes" id="UP000095541">
    <property type="component" value="Unassembled WGS sequence"/>
</dbReference>
<evidence type="ECO:0000256" key="1">
    <source>
        <dbReference type="SAM" id="SignalP"/>
    </source>
</evidence>
<keyword evidence="1" id="KW-0732">Signal</keyword>
<dbReference type="PANTHER" id="PTHR30203:SF24">
    <property type="entry name" value="BLR4935 PROTEIN"/>
    <property type="match status" value="1"/>
</dbReference>
<evidence type="ECO:0000313" key="3">
    <source>
        <dbReference type="Proteomes" id="UP000095541"/>
    </source>
</evidence>
<gene>
    <name evidence="2" type="primary">czcC_1</name>
    <name evidence="2" type="ORF">ERS852557_00890</name>
</gene>
<dbReference type="Gene3D" id="1.20.1600.10">
    <property type="entry name" value="Outer membrane efflux proteins (OEP)"/>
    <property type="match status" value="1"/>
</dbReference>
<sequence>MKKNIRYNFLFMLLMIEVICVQAFAQIPDMKSNQPISFEEYLNRVGKNNLSYLAGKLNVSIADAEVIAQKIFPDPELVFEAGNETFSLGLSYTLESGNKRGARIKLARSQSELEKLSLEQGFQNLRAEAAELFLEAILQRELLGVQKSSYEYMLQLSRSDSLRYAAGEITENDARQSKLEAITLLNAVYTQEAVYQSALVMLNKCMGVNTDTLHIPAGSWDKLSRDFELGDLIKLGLNNRMDLYIAQKGTDITYREYKLTRSERRPDIGLSVSYEKDWNKFLP</sequence>
<evidence type="ECO:0000313" key="2">
    <source>
        <dbReference type="EMBL" id="CUP52645.1"/>
    </source>
</evidence>
<dbReference type="EMBL" id="CZBI01000001">
    <property type="protein sequence ID" value="CUP52645.1"/>
    <property type="molecule type" value="Genomic_DNA"/>
</dbReference>
<reference evidence="2 3" key="1">
    <citation type="submission" date="2015-09" db="EMBL/GenBank/DDBJ databases">
        <authorList>
            <consortium name="Pathogen Informatics"/>
        </authorList>
    </citation>
    <scope>NUCLEOTIDE SEQUENCE [LARGE SCALE GENOMIC DNA]</scope>
    <source>
        <strain evidence="2 3">2789STDY5834945</strain>
    </source>
</reference>
<dbReference type="AlphaFoldDB" id="A0A174P315"/>
<dbReference type="InterPro" id="IPR010131">
    <property type="entry name" value="MdtP/NodT-like"/>
</dbReference>
<proteinExistence type="predicted"/>
<feature type="signal peptide" evidence="1">
    <location>
        <begin position="1"/>
        <end position="25"/>
    </location>
</feature>
<feature type="chain" id="PRO_5008029627" evidence="1">
    <location>
        <begin position="26"/>
        <end position="283"/>
    </location>
</feature>
<name>A0A174P315_BACT4</name>
<protein>
    <submittedName>
        <fullName evidence="2">Outer membrane efflux protein</fullName>
    </submittedName>
</protein>